<dbReference type="RefSeq" id="WP_342742059.1">
    <property type="nucleotide sequence ID" value="NZ_FOMW01000006.1"/>
</dbReference>
<dbReference type="Gene3D" id="3.40.50.1240">
    <property type="entry name" value="Phosphoglycerate mutase-like"/>
    <property type="match status" value="1"/>
</dbReference>
<accession>A0A1I1ZZP2</accession>
<gene>
    <name evidence="2" type="ORF">SAMN04488523_106272</name>
</gene>
<dbReference type="STRING" id="74348.SAMN04488523_106272"/>
<dbReference type="SMART" id="SM00855">
    <property type="entry name" value="PGAM"/>
    <property type="match status" value="1"/>
</dbReference>
<proteinExistence type="predicted"/>
<dbReference type="PIRSF" id="PIRSF000709">
    <property type="entry name" value="6PFK_2-Ptase"/>
    <property type="match status" value="1"/>
</dbReference>
<dbReference type="GO" id="GO:0016791">
    <property type="term" value="F:phosphatase activity"/>
    <property type="evidence" value="ECO:0007669"/>
    <property type="project" value="TreeGrafter"/>
</dbReference>
<name>A0A1I1ZZP2_9RHOB</name>
<sequence>MVKLQSYPPIWFLRHGQTEWNRAFRLQGQMDSPLTEQGIAEAKAQAALIGPVLLQSPAVIVSPLGRTRQTADIVMGGREYATDPRLMEIDAGAWQGRLCEEIMRESPDLAHTSPTALQIYQAAPDGEGLERFHNRITAFLEDLTGPTVIIAHGLLGQVLRAQVCGLSLDAAGHLPNLQGCIYHLERGQEHILAGAT</sequence>
<keyword evidence="3" id="KW-1185">Reference proteome</keyword>
<evidence type="ECO:0000313" key="2">
    <source>
        <dbReference type="EMBL" id="SFE35950.1"/>
    </source>
</evidence>
<dbReference type="InterPro" id="IPR050275">
    <property type="entry name" value="PGM_Phosphatase"/>
</dbReference>
<dbReference type="PANTHER" id="PTHR48100">
    <property type="entry name" value="BROAD-SPECIFICITY PHOSPHATASE YOR283W-RELATED"/>
    <property type="match status" value="1"/>
</dbReference>
<evidence type="ECO:0000256" key="1">
    <source>
        <dbReference type="PIRSR" id="PIRSR613078-2"/>
    </source>
</evidence>
<feature type="binding site" evidence="1">
    <location>
        <begin position="14"/>
        <end position="21"/>
    </location>
    <ligand>
        <name>substrate</name>
    </ligand>
</feature>
<organism evidence="2 3">
    <name type="scientific">Sulfitobacter brevis</name>
    <dbReference type="NCBI Taxonomy" id="74348"/>
    <lineage>
        <taxon>Bacteria</taxon>
        <taxon>Pseudomonadati</taxon>
        <taxon>Pseudomonadota</taxon>
        <taxon>Alphaproteobacteria</taxon>
        <taxon>Rhodobacterales</taxon>
        <taxon>Roseobacteraceae</taxon>
        <taxon>Sulfitobacter</taxon>
    </lineage>
</organism>
<reference evidence="2 3" key="1">
    <citation type="submission" date="2016-10" db="EMBL/GenBank/DDBJ databases">
        <authorList>
            <person name="de Groot N.N."/>
        </authorList>
    </citation>
    <scope>NUCLEOTIDE SEQUENCE [LARGE SCALE GENOMIC DNA]</scope>
    <source>
        <strain evidence="2 3">DSM 11443</strain>
    </source>
</reference>
<evidence type="ECO:0000313" key="3">
    <source>
        <dbReference type="Proteomes" id="UP000198977"/>
    </source>
</evidence>
<dbReference type="Pfam" id="PF00300">
    <property type="entry name" value="His_Phos_1"/>
    <property type="match status" value="1"/>
</dbReference>
<dbReference type="CDD" id="cd07067">
    <property type="entry name" value="HP_PGM_like"/>
    <property type="match status" value="1"/>
</dbReference>
<dbReference type="InterPro" id="IPR013078">
    <property type="entry name" value="His_Pase_superF_clade-1"/>
</dbReference>
<dbReference type="EMBL" id="FOMW01000006">
    <property type="protein sequence ID" value="SFE35950.1"/>
    <property type="molecule type" value="Genomic_DNA"/>
</dbReference>
<dbReference type="Proteomes" id="UP000198977">
    <property type="component" value="Unassembled WGS sequence"/>
</dbReference>
<feature type="binding site" evidence="1">
    <location>
        <position position="66"/>
    </location>
    <ligand>
        <name>substrate</name>
    </ligand>
</feature>
<dbReference type="GO" id="GO:0005737">
    <property type="term" value="C:cytoplasm"/>
    <property type="evidence" value="ECO:0007669"/>
    <property type="project" value="TreeGrafter"/>
</dbReference>
<dbReference type="PANTHER" id="PTHR48100:SF59">
    <property type="entry name" value="ADENOSYLCOBALAMIN_ALPHA-RIBAZOLE PHOSPHATASE"/>
    <property type="match status" value="1"/>
</dbReference>
<dbReference type="SUPFAM" id="SSF53254">
    <property type="entry name" value="Phosphoglycerate mutase-like"/>
    <property type="match status" value="1"/>
</dbReference>
<dbReference type="InterPro" id="IPR029033">
    <property type="entry name" value="His_PPase_superfam"/>
</dbReference>
<dbReference type="AlphaFoldDB" id="A0A1I1ZZP2"/>
<protein>
    <submittedName>
        <fullName evidence="2">Probable phosphoglycerate mutase</fullName>
    </submittedName>
</protein>